<feature type="compositionally biased region" description="Basic and acidic residues" evidence="4">
    <location>
        <begin position="9"/>
        <end position="18"/>
    </location>
</feature>
<comment type="caution">
    <text evidence="6">The sequence shown here is derived from an EMBL/GenBank/DDBJ whole genome shotgun (WGS) entry which is preliminary data.</text>
</comment>
<dbReference type="PROSITE" id="PS51192">
    <property type="entry name" value="HELICASE_ATP_BIND_1"/>
    <property type="match status" value="1"/>
</dbReference>
<dbReference type="InterPro" id="IPR038718">
    <property type="entry name" value="SNF2-like_sf"/>
</dbReference>
<evidence type="ECO:0000256" key="4">
    <source>
        <dbReference type="SAM" id="MobiDB-lite"/>
    </source>
</evidence>
<keyword evidence="7" id="KW-1185">Reference proteome</keyword>
<evidence type="ECO:0000256" key="1">
    <source>
        <dbReference type="ARBA" id="ARBA00022741"/>
    </source>
</evidence>
<evidence type="ECO:0000256" key="3">
    <source>
        <dbReference type="SAM" id="Coils"/>
    </source>
</evidence>
<evidence type="ECO:0000259" key="5">
    <source>
        <dbReference type="PROSITE" id="PS51192"/>
    </source>
</evidence>
<dbReference type="InParanoid" id="A0A7C8MGS5"/>
<reference evidence="6 7" key="1">
    <citation type="submission" date="2019-12" db="EMBL/GenBank/DDBJ databases">
        <title>Draft genome sequence of the ascomycete Xylaria multiplex DSM 110363.</title>
        <authorList>
            <person name="Buettner E."/>
            <person name="Kellner H."/>
        </authorList>
    </citation>
    <scope>NUCLEOTIDE SEQUENCE [LARGE SCALE GENOMIC DNA]</scope>
    <source>
        <strain evidence="6 7">DSM 110363</strain>
    </source>
</reference>
<dbReference type="Gene3D" id="3.40.50.10810">
    <property type="entry name" value="Tandem AAA-ATPase domain"/>
    <property type="match status" value="1"/>
</dbReference>
<dbReference type="InterPro" id="IPR000330">
    <property type="entry name" value="SNF2_N"/>
</dbReference>
<organism evidence="6 7">
    <name type="scientific">Xylaria multiplex</name>
    <dbReference type="NCBI Taxonomy" id="323545"/>
    <lineage>
        <taxon>Eukaryota</taxon>
        <taxon>Fungi</taxon>
        <taxon>Dikarya</taxon>
        <taxon>Ascomycota</taxon>
        <taxon>Pezizomycotina</taxon>
        <taxon>Sordariomycetes</taxon>
        <taxon>Xylariomycetidae</taxon>
        <taxon>Xylariales</taxon>
        <taxon>Xylariaceae</taxon>
        <taxon>Xylaria</taxon>
    </lineage>
</organism>
<evidence type="ECO:0000313" key="7">
    <source>
        <dbReference type="Proteomes" id="UP000481858"/>
    </source>
</evidence>
<sequence length="364" mass="40722">MEQLSSTKKIKELTDQQREQLGLLDIDETEGDDGTSKKPDGDEKIDIVTTPEAWKFGVLVVDEAHTCKNSRSTTHQLIRSINRECLLLSSATPLMNHPRDMLGYLRLGFYNLPIVLPLPQHYDALTMYKEDFDPYVPVGATPYQNLDGIDRVGSVTNNALIRDTQGANVTAQELELCDAFEQDGYKWWTLSPELFRHVARQHSWSFDLCKTIIGQIYEQLFLCRNMSTSIKTPDGKSISPGDDLLGAKFITTHVNLSPEHQGICRMGKKNITGMSAEKKARYTAEAAAERQEKKLLLAERLAVAAEAQVAATEQVAAGINAVGTVLRDFLESYQAAVSYTPLFHLLTLETNPLTYKHSSLCWLK</sequence>
<keyword evidence="1" id="KW-0547">Nucleotide-binding</keyword>
<evidence type="ECO:0000313" key="6">
    <source>
        <dbReference type="EMBL" id="KAF2964212.1"/>
    </source>
</evidence>
<dbReference type="OrthoDB" id="4778002at2759"/>
<proteinExistence type="predicted"/>
<keyword evidence="2" id="KW-0067">ATP-binding</keyword>
<gene>
    <name evidence="6" type="ORF">GQX73_g9387</name>
</gene>
<dbReference type="Proteomes" id="UP000481858">
    <property type="component" value="Unassembled WGS sequence"/>
</dbReference>
<feature type="domain" description="Helicase ATP-binding" evidence="5">
    <location>
        <begin position="47"/>
        <end position="111"/>
    </location>
</feature>
<dbReference type="SUPFAM" id="SSF52540">
    <property type="entry name" value="P-loop containing nucleoside triphosphate hydrolases"/>
    <property type="match status" value="1"/>
</dbReference>
<dbReference type="Pfam" id="PF00176">
    <property type="entry name" value="SNF2-rel_dom"/>
    <property type="match status" value="1"/>
</dbReference>
<feature type="coiled-coil region" evidence="3">
    <location>
        <begin position="279"/>
        <end position="308"/>
    </location>
</feature>
<name>A0A7C8MGS5_9PEZI</name>
<protein>
    <recommendedName>
        <fullName evidence="5">Helicase ATP-binding domain-containing protein</fullName>
    </recommendedName>
</protein>
<feature type="compositionally biased region" description="Basic and acidic residues" evidence="4">
    <location>
        <begin position="34"/>
        <end position="44"/>
    </location>
</feature>
<dbReference type="InterPro" id="IPR014001">
    <property type="entry name" value="Helicase_ATP-bd"/>
</dbReference>
<evidence type="ECO:0000256" key="2">
    <source>
        <dbReference type="ARBA" id="ARBA00022840"/>
    </source>
</evidence>
<feature type="region of interest" description="Disordered" evidence="4">
    <location>
        <begin position="1"/>
        <end position="44"/>
    </location>
</feature>
<dbReference type="GO" id="GO:0005524">
    <property type="term" value="F:ATP binding"/>
    <property type="evidence" value="ECO:0007669"/>
    <property type="project" value="InterPro"/>
</dbReference>
<dbReference type="InterPro" id="IPR027417">
    <property type="entry name" value="P-loop_NTPase"/>
</dbReference>
<dbReference type="EMBL" id="WUBL01000162">
    <property type="protein sequence ID" value="KAF2964212.1"/>
    <property type="molecule type" value="Genomic_DNA"/>
</dbReference>
<accession>A0A7C8MGS5</accession>
<keyword evidence="3" id="KW-0175">Coiled coil</keyword>
<dbReference type="AlphaFoldDB" id="A0A7C8MGS5"/>